<dbReference type="GO" id="GO:0003735">
    <property type="term" value="F:structural constituent of ribosome"/>
    <property type="evidence" value="ECO:0007669"/>
    <property type="project" value="InterPro"/>
</dbReference>
<organism evidence="6 7">
    <name type="scientific">Candidatus Magasanikbacteria bacterium GW2011_GWC2_34_16</name>
    <dbReference type="NCBI Taxonomy" id="1619045"/>
    <lineage>
        <taxon>Bacteria</taxon>
        <taxon>Candidatus Magasanikiibacteriota</taxon>
    </lineage>
</organism>
<keyword evidence="4" id="KW-0694">RNA-binding</keyword>
<evidence type="ECO:0000313" key="7">
    <source>
        <dbReference type="Proteomes" id="UP000034927"/>
    </source>
</evidence>
<dbReference type="InterPro" id="IPR012677">
    <property type="entry name" value="Nucleotide-bd_a/b_plait_sf"/>
</dbReference>
<dbReference type="HAMAP" id="MF_01369_B">
    <property type="entry name" value="Ribosomal_uL23_B"/>
    <property type="match status" value="1"/>
</dbReference>
<dbReference type="GO" id="GO:1990904">
    <property type="term" value="C:ribonucleoprotein complex"/>
    <property type="evidence" value="ECO:0007669"/>
    <property type="project" value="UniProtKB-KW"/>
</dbReference>
<dbReference type="GO" id="GO:0005840">
    <property type="term" value="C:ribosome"/>
    <property type="evidence" value="ECO:0007669"/>
    <property type="project" value="UniProtKB-KW"/>
</dbReference>
<name>A0A0G0D8Q9_9BACT</name>
<dbReference type="Pfam" id="PF00276">
    <property type="entry name" value="Ribosomal_L23"/>
    <property type="match status" value="1"/>
</dbReference>
<evidence type="ECO:0000256" key="2">
    <source>
        <dbReference type="ARBA" id="ARBA00022980"/>
    </source>
</evidence>
<comment type="similarity">
    <text evidence="1 4">Belongs to the universal ribosomal protein uL23 family.</text>
</comment>
<comment type="caution">
    <text evidence="6">The sequence shown here is derived from an EMBL/GenBank/DDBJ whole genome shotgun (WGS) entry which is preliminary data.</text>
</comment>
<keyword evidence="2 4" id="KW-0689">Ribosomal protein</keyword>
<dbReference type="Proteomes" id="UP000034927">
    <property type="component" value="Unassembled WGS sequence"/>
</dbReference>
<dbReference type="NCBIfam" id="NF004363">
    <property type="entry name" value="PRK05738.2-4"/>
    <property type="match status" value="1"/>
</dbReference>
<evidence type="ECO:0000256" key="1">
    <source>
        <dbReference type="ARBA" id="ARBA00006700"/>
    </source>
</evidence>
<comment type="function">
    <text evidence="4">One of the early assembly proteins it binds 23S rRNA. One of the proteins that surrounds the polypeptide exit tunnel on the outside of the ribosome. Forms the main docking site for trigger factor binding to the ribosome.</text>
</comment>
<evidence type="ECO:0000256" key="4">
    <source>
        <dbReference type="HAMAP-Rule" id="MF_01369"/>
    </source>
</evidence>
<dbReference type="EMBL" id="LBPO01000001">
    <property type="protein sequence ID" value="KKP59630.1"/>
    <property type="molecule type" value="Genomic_DNA"/>
</dbReference>
<comment type="subunit">
    <text evidence="4">Part of the 50S ribosomal subunit. Contacts protein L29, and trigger factor when it is bound to the ribosome.</text>
</comment>
<dbReference type="InterPro" id="IPR013025">
    <property type="entry name" value="Ribosomal_uL23-like"/>
</dbReference>
<dbReference type="AlphaFoldDB" id="A0A0G0D8Q9"/>
<feature type="region of interest" description="Disordered" evidence="5">
    <location>
        <begin position="1"/>
        <end position="42"/>
    </location>
</feature>
<dbReference type="GO" id="GO:0006412">
    <property type="term" value="P:translation"/>
    <property type="evidence" value="ECO:0007669"/>
    <property type="project" value="UniProtKB-UniRule"/>
</dbReference>
<reference evidence="6 7" key="1">
    <citation type="journal article" date="2015" name="Nature">
        <title>rRNA introns, odd ribosomes, and small enigmatic genomes across a large radiation of phyla.</title>
        <authorList>
            <person name="Brown C.T."/>
            <person name="Hug L.A."/>
            <person name="Thomas B.C."/>
            <person name="Sharon I."/>
            <person name="Castelle C.J."/>
            <person name="Singh A."/>
            <person name="Wilkins M.J."/>
            <person name="Williams K.H."/>
            <person name="Banfield J.F."/>
        </authorList>
    </citation>
    <scope>NUCLEOTIDE SEQUENCE [LARGE SCALE GENOMIC DNA]</scope>
</reference>
<evidence type="ECO:0000256" key="3">
    <source>
        <dbReference type="ARBA" id="ARBA00023274"/>
    </source>
</evidence>
<keyword evidence="4" id="KW-0699">rRNA-binding</keyword>
<accession>A0A0G0D8Q9</accession>
<dbReference type="InterPro" id="IPR012678">
    <property type="entry name" value="Ribosomal_uL23/eL15/eS24_sf"/>
</dbReference>
<keyword evidence="3 4" id="KW-0687">Ribonucleoprotein</keyword>
<proteinExistence type="inferred from homology"/>
<gene>
    <name evidence="4" type="primary">rplW</name>
    <name evidence="6" type="ORF">UR53_C0001G0130</name>
</gene>
<dbReference type="PANTHER" id="PTHR11620">
    <property type="entry name" value="60S RIBOSOMAL PROTEIN L23A"/>
    <property type="match status" value="1"/>
</dbReference>
<dbReference type="SUPFAM" id="SSF54189">
    <property type="entry name" value="Ribosomal proteins S24e, L23 and L15e"/>
    <property type="match status" value="1"/>
</dbReference>
<dbReference type="Gene3D" id="3.30.70.330">
    <property type="match status" value="1"/>
</dbReference>
<evidence type="ECO:0000313" key="6">
    <source>
        <dbReference type="EMBL" id="KKP59630.1"/>
    </source>
</evidence>
<sequence length="149" mass="16416">MTGLLDRWSKRKQQEQLNKPVEKAKAEDKAVAKASGTKKAEKTEAKVVKVAGKISDMANKVLVRPLITEKSAVMQSNNKYGFVVGRSATKTQIKKAIKEAYDVMPTSVNTINMDGKRVRFGRSNGRRSDFKKALITLPAGKTITIHEGV</sequence>
<protein>
    <recommendedName>
        <fullName evidence="4">Large ribosomal subunit protein uL23</fullName>
    </recommendedName>
</protein>
<feature type="compositionally biased region" description="Basic and acidic residues" evidence="5">
    <location>
        <begin position="20"/>
        <end position="31"/>
    </location>
</feature>
<evidence type="ECO:0000256" key="5">
    <source>
        <dbReference type="SAM" id="MobiDB-lite"/>
    </source>
</evidence>
<dbReference type="GO" id="GO:0019843">
    <property type="term" value="F:rRNA binding"/>
    <property type="evidence" value="ECO:0007669"/>
    <property type="project" value="UniProtKB-UniRule"/>
</dbReference>